<gene>
    <name evidence="2" type="ORF">NQ314_013521</name>
</gene>
<reference evidence="2" key="1">
    <citation type="journal article" date="2023" name="Insect Mol. Biol.">
        <title>Genome sequencing provides insights into the evolution of gene families encoding plant cell wall-degrading enzymes in longhorned beetles.</title>
        <authorList>
            <person name="Shin N.R."/>
            <person name="Okamura Y."/>
            <person name="Kirsch R."/>
            <person name="Pauchet Y."/>
        </authorList>
    </citation>
    <scope>NUCLEOTIDE SEQUENCE</scope>
    <source>
        <strain evidence="2">RBIC_L_NR</strain>
    </source>
</reference>
<keyword evidence="3" id="KW-1185">Reference proteome</keyword>
<proteinExistence type="predicted"/>
<dbReference type="Proteomes" id="UP001162156">
    <property type="component" value="Unassembled WGS sequence"/>
</dbReference>
<protein>
    <recommendedName>
        <fullName evidence="4">Ycf1</fullName>
    </recommendedName>
</protein>
<evidence type="ECO:0000313" key="2">
    <source>
        <dbReference type="EMBL" id="KAJ8934204.1"/>
    </source>
</evidence>
<dbReference type="EMBL" id="JANEYF010003759">
    <property type="protein sequence ID" value="KAJ8934204.1"/>
    <property type="molecule type" value="Genomic_DNA"/>
</dbReference>
<evidence type="ECO:0000256" key="1">
    <source>
        <dbReference type="SAM" id="MobiDB-lite"/>
    </source>
</evidence>
<accession>A0AAV8X6H4</accession>
<evidence type="ECO:0008006" key="4">
    <source>
        <dbReference type="Google" id="ProtNLM"/>
    </source>
</evidence>
<name>A0AAV8X6H4_9CUCU</name>
<evidence type="ECO:0000313" key="3">
    <source>
        <dbReference type="Proteomes" id="UP001162156"/>
    </source>
</evidence>
<comment type="caution">
    <text evidence="2">The sequence shown here is derived from an EMBL/GenBank/DDBJ whole genome shotgun (WGS) entry which is preliminary data.</text>
</comment>
<dbReference type="AlphaFoldDB" id="A0AAV8X6H4"/>
<sequence>MKNQNIDLPVKKENHQLLMKLKKKMYKKINIVKKITLKRPTLEEKFSINEEKLDRKTEDLSGRQSCEEFSDKKRRLSSLCEDKSQDIEGNIYLR</sequence>
<organism evidence="2 3">
    <name type="scientific">Rhamnusium bicolor</name>
    <dbReference type="NCBI Taxonomy" id="1586634"/>
    <lineage>
        <taxon>Eukaryota</taxon>
        <taxon>Metazoa</taxon>
        <taxon>Ecdysozoa</taxon>
        <taxon>Arthropoda</taxon>
        <taxon>Hexapoda</taxon>
        <taxon>Insecta</taxon>
        <taxon>Pterygota</taxon>
        <taxon>Neoptera</taxon>
        <taxon>Endopterygota</taxon>
        <taxon>Coleoptera</taxon>
        <taxon>Polyphaga</taxon>
        <taxon>Cucujiformia</taxon>
        <taxon>Chrysomeloidea</taxon>
        <taxon>Cerambycidae</taxon>
        <taxon>Lepturinae</taxon>
        <taxon>Rhagiini</taxon>
        <taxon>Rhamnusium</taxon>
    </lineage>
</organism>
<feature type="region of interest" description="Disordered" evidence="1">
    <location>
        <begin position="57"/>
        <end position="78"/>
    </location>
</feature>
<feature type="compositionally biased region" description="Basic and acidic residues" evidence="1">
    <location>
        <begin position="57"/>
        <end position="71"/>
    </location>
</feature>